<gene>
    <name evidence="2" type="ORF">H103_05888</name>
</gene>
<feature type="signal peptide" evidence="1">
    <location>
        <begin position="1"/>
        <end position="15"/>
    </location>
</feature>
<dbReference type="Gene3D" id="1.20.1250.20">
    <property type="entry name" value="MFS general substrate transporter like domains"/>
    <property type="match status" value="1"/>
</dbReference>
<proteinExistence type="predicted"/>
<evidence type="ECO:0000313" key="2">
    <source>
        <dbReference type="EMBL" id="EZF50807.1"/>
    </source>
</evidence>
<feature type="chain" id="PRO_5013311571" description="Major facilitator superfamily (MFS) profile domain-containing protein" evidence="1">
    <location>
        <begin position="16"/>
        <end position="167"/>
    </location>
</feature>
<dbReference type="Proteomes" id="UP000023758">
    <property type="component" value="Unassembled WGS sequence"/>
</dbReference>
<accession>A0A022VX21</accession>
<sequence>MALLLFSQIVSLLYTLPINGAAESKSSVAIDVASWVLNCVSRMILSGLSGIILIEIYAAGMQRIFQNTNNQVGKGFAILGIYLFVVNYCKGSNKIYHLGLLDTKGSRLDGMLNSTTWLYGAEVLPVSVRSKVMGLGSASHFIVNVGSVQLLYPANIHDSLLTLQYSY</sequence>
<name>A0A022VX21_TRIRU</name>
<keyword evidence="1" id="KW-0732">Signal</keyword>
<dbReference type="HOGENOM" id="CLU_1595740_0_0_1"/>
<reference evidence="2" key="1">
    <citation type="submission" date="2014-02" db="EMBL/GenBank/DDBJ databases">
        <title>The Genome Sequence of Trichophyton rubrum (morphotype fischeri) CBS 288.86.</title>
        <authorList>
            <consortium name="The Broad Institute Genomics Platform"/>
            <person name="Cuomo C.A."/>
            <person name="White T.C."/>
            <person name="Graser Y."/>
            <person name="Martinez-Rossi N."/>
            <person name="Heitman J."/>
            <person name="Young S.K."/>
            <person name="Zeng Q."/>
            <person name="Gargeya S."/>
            <person name="Abouelleil A."/>
            <person name="Alvarado L."/>
            <person name="Chapman S.B."/>
            <person name="Gainer-Dewar J."/>
            <person name="Goldberg J."/>
            <person name="Griggs A."/>
            <person name="Gujja S."/>
            <person name="Hansen M."/>
            <person name="Howarth C."/>
            <person name="Imamovic A."/>
            <person name="Larimer J."/>
            <person name="Martinez D."/>
            <person name="Murphy C."/>
            <person name="Pearson M.D."/>
            <person name="Persinoti G."/>
            <person name="Poon T."/>
            <person name="Priest M."/>
            <person name="Roberts A.D."/>
            <person name="Saif S."/>
            <person name="Shea T.D."/>
            <person name="Sykes S.N."/>
            <person name="Wortman J."/>
            <person name="Nusbaum C."/>
            <person name="Birren B."/>
        </authorList>
    </citation>
    <scope>NUCLEOTIDE SEQUENCE [LARGE SCALE GENOMIC DNA]</scope>
    <source>
        <strain evidence="2">CBS 288.86</strain>
    </source>
</reference>
<evidence type="ECO:0000256" key="1">
    <source>
        <dbReference type="SAM" id="SignalP"/>
    </source>
</evidence>
<evidence type="ECO:0008006" key="3">
    <source>
        <dbReference type="Google" id="ProtNLM"/>
    </source>
</evidence>
<organism evidence="2">
    <name type="scientific">Trichophyton rubrum CBS 288.86</name>
    <dbReference type="NCBI Taxonomy" id="1215330"/>
    <lineage>
        <taxon>Eukaryota</taxon>
        <taxon>Fungi</taxon>
        <taxon>Dikarya</taxon>
        <taxon>Ascomycota</taxon>
        <taxon>Pezizomycotina</taxon>
        <taxon>Eurotiomycetes</taxon>
        <taxon>Eurotiomycetidae</taxon>
        <taxon>Onygenales</taxon>
        <taxon>Arthrodermataceae</taxon>
        <taxon>Trichophyton</taxon>
    </lineage>
</organism>
<dbReference type="EMBL" id="KK207877">
    <property type="protein sequence ID" value="EZF50807.1"/>
    <property type="molecule type" value="Genomic_DNA"/>
</dbReference>
<protein>
    <recommendedName>
        <fullName evidence="3">Major facilitator superfamily (MFS) profile domain-containing protein</fullName>
    </recommendedName>
</protein>
<dbReference type="InterPro" id="IPR036259">
    <property type="entry name" value="MFS_trans_sf"/>
</dbReference>
<dbReference type="AlphaFoldDB" id="A0A022VX21"/>